<comment type="caution">
    <text evidence="2">The sequence shown here is derived from an EMBL/GenBank/DDBJ whole genome shotgun (WGS) entry which is preliminary data.</text>
</comment>
<protein>
    <recommendedName>
        <fullName evidence="1">Fibronectin type-III domain-containing protein</fullName>
    </recommendedName>
</protein>
<dbReference type="SMART" id="SM00060">
    <property type="entry name" value="FN3"/>
    <property type="match status" value="1"/>
</dbReference>
<name>A0ABQ1PXB8_9BACI</name>
<dbReference type="PROSITE" id="PS50853">
    <property type="entry name" value="FN3"/>
    <property type="match status" value="1"/>
</dbReference>
<dbReference type="Gene3D" id="2.60.40.10">
    <property type="entry name" value="Immunoglobulins"/>
    <property type="match status" value="1"/>
</dbReference>
<accession>A0ABQ1PXB8</accession>
<dbReference type="SUPFAM" id="SSF49265">
    <property type="entry name" value="Fibronectin type III"/>
    <property type="match status" value="1"/>
</dbReference>
<dbReference type="Pfam" id="PF00041">
    <property type="entry name" value="fn3"/>
    <property type="match status" value="1"/>
</dbReference>
<dbReference type="CDD" id="cd00063">
    <property type="entry name" value="FN3"/>
    <property type="match status" value="1"/>
</dbReference>
<sequence length="111" mass="12018">MDVQKTMIPSCYLISQALGRQLPNAPSGLTESNLTDTSLSLTWSEVSYDEGIQHYEVYRDGTFMDIRVGTSFADSGLTPETPYSYQVVAVGENGVKSAMSEPLEVTTLASA</sequence>
<proteinExistence type="predicted"/>
<dbReference type="InterPro" id="IPR003961">
    <property type="entry name" value="FN3_dom"/>
</dbReference>
<evidence type="ECO:0000259" key="1">
    <source>
        <dbReference type="PROSITE" id="PS50853"/>
    </source>
</evidence>
<keyword evidence="3" id="KW-1185">Reference proteome</keyword>
<dbReference type="InterPro" id="IPR036116">
    <property type="entry name" value="FN3_sf"/>
</dbReference>
<dbReference type="Proteomes" id="UP000642571">
    <property type="component" value="Unassembled WGS sequence"/>
</dbReference>
<dbReference type="InterPro" id="IPR013783">
    <property type="entry name" value="Ig-like_fold"/>
</dbReference>
<evidence type="ECO:0000313" key="3">
    <source>
        <dbReference type="Proteomes" id="UP000642571"/>
    </source>
</evidence>
<reference evidence="3" key="1">
    <citation type="journal article" date="2019" name="Int. J. Syst. Evol. Microbiol.">
        <title>The Global Catalogue of Microorganisms (GCM) 10K type strain sequencing project: providing services to taxonomists for standard genome sequencing and annotation.</title>
        <authorList>
            <consortium name="The Broad Institute Genomics Platform"/>
            <consortium name="The Broad Institute Genome Sequencing Center for Infectious Disease"/>
            <person name="Wu L."/>
            <person name="Ma J."/>
        </authorList>
    </citation>
    <scope>NUCLEOTIDE SEQUENCE [LARGE SCALE GENOMIC DNA]</scope>
    <source>
        <strain evidence="3">CGMCC 1.15353</strain>
    </source>
</reference>
<dbReference type="EMBL" id="BMIN01000003">
    <property type="protein sequence ID" value="GGD05390.1"/>
    <property type="molecule type" value="Genomic_DNA"/>
</dbReference>
<gene>
    <name evidence="2" type="ORF">GCM10011389_11110</name>
</gene>
<organism evidence="2 3">
    <name type="scientific">Pontibacillus salipaludis</name>
    <dbReference type="NCBI Taxonomy" id="1697394"/>
    <lineage>
        <taxon>Bacteria</taxon>
        <taxon>Bacillati</taxon>
        <taxon>Bacillota</taxon>
        <taxon>Bacilli</taxon>
        <taxon>Bacillales</taxon>
        <taxon>Bacillaceae</taxon>
        <taxon>Pontibacillus</taxon>
    </lineage>
</organism>
<feature type="domain" description="Fibronectin type-III" evidence="1">
    <location>
        <begin position="25"/>
        <end position="110"/>
    </location>
</feature>
<evidence type="ECO:0000313" key="2">
    <source>
        <dbReference type="EMBL" id="GGD05390.1"/>
    </source>
</evidence>